<organism evidence="1 2">
    <name type="scientific">Elioraea tepida</name>
    <dbReference type="NCBI Taxonomy" id="2843330"/>
    <lineage>
        <taxon>Bacteria</taxon>
        <taxon>Pseudomonadati</taxon>
        <taxon>Pseudomonadota</taxon>
        <taxon>Alphaproteobacteria</taxon>
        <taxon>Acetobacterales</taxon>
        <taxon>Elioraeaceae</taxon>
        <taxon>Elioraea</taxon>
    </lineage>
</organism>
<keyword evidence="2" id="KW-1185">Reference proteome</keyword>
<name>A0A975YKW1_9PROT</name>
<dbReference type="EMBL" id="CP076448">
    <property type="protein sequence ID" value="QXM26185.1"/>
    <property type="molecule type" value="Genomic_DNA"/>
</dbReference>
<proteinExistence type="predicted"/>
<sequence length="304" mass="31144">MGGGERDRGTEGEAVGGGQSAPRTVAVLAAGGKNGAIVARALLARGFGVRAIVRSADRAGGVPAGADLVVAPDPAGQAEGCAGADSVVSCAPADASIALLDALRPPYPHLVLLGSTRRYTRFPDQRARGVLALEERFGALGSPGVLLYPTMIYGAEGENNVQRIARLARLGVVPLPAGGRSLIQPVHTTDLAAAIVAAVERRVSSPHPIVIAGPEPVPYASFVKAVARAVGRSVRIIPVPLAVAQALGAILSAVPGLPRVRQAEIRRLVEDKAFDIGPARALLGFSPMRLEEGLALTFPRSSAT</sequence>
<dbReference type="Proteomes" id="UP000694001">
    <property type="component" value="Chromosome"/>
</dbReference>
<evidence type="ECO:0000313" key="1">
    <source>
        <dbReference type="EMBL" id="QXM26185.1"/>
    </source>
</evidence>
<gene>
    <name evidence="1" type="ORF">KO353_02920</name>
</gene>
<reference evidence="1" key="1">
    <citation type="submission" date="2021-06" db="EMBL/GenBank/DDBJ databases">
        <title>Elioraea tepida, sp. nov., a moderately thermophilic aerobic anoxygenic phototrophic bacterium isolated from an alkaline siliceous hot spring mat community in Yellowstone National Park, WY, USA.</title>
        <authorList>
            <person name="Saini M.K."/>
            <person name="Yoshida S."/>
            <person name="Sebastian A."/>
            <person name="Hirose S."/>
            <person name="Hara E."/>
            <person name="Tamaki H."/>
            <person name="Soulier N.T."/>
            <person name="Albert I."/>
            <person name="Hanada S."/>
            <person name="Bryant D.A."/>
            <person name="Tank M."/>
        </authorList>
    </citation>
    <scope>NUCLEOTIDE SEQUENCE</scope>
    <source>
        <strain evidence="1">MS-P2</strain>
    </source>
</reference>
<accession>A0A975YKW1</accession>
<protein>
    <submittedName>
        <fullName evidence="1">NADH-ubiquinone oxidoreductase</fullName>
    </submittedName>
</protein>
<evidence type="ECO:0000313" key="2">
    <source>
        <dbReference type="Proteomes" id="UP000694001"/>
    </source>
</evidence>
<dbReference type="AlphaFoldDB" id="A0A975YKW1"/>
<dbReference type="KEGG" id="elio:KO353_02920"/>